<dbReference type="Gene3D" id="1.10.150.910">
    <property type="match status" value="1"/>
</dbReference>
<dbReference type="Gene3D" id="2.130.10.10">
    <property type="entry name" value="YVTN repeat-like/Quinoprotein amine dehydrogenase"/>
    <property type="match status" value="3"/>
</dbReference>
<dbReference type="OrthoDB" id="433457at2759"/>
<dbReference type="SUPFAM" id="SSF50998">
    <property type="entry name" value="Quinoprotein alcohol dehydrogenase-like"/>
    <property type="match status" value="1"/>
</dbReference>
<dbReference type="GeneID" id="28941631"/>
<sequence>MAYVVSAHKASSVKYAVKSYFLEPENPSLVIAKSNRIEIYTLSTQGLKHAHEFTINGKVSAILSYKPHIGSDTDHLFIVTEECVYFTLSWDRIKNRLCNEILIKDVFDPSLRTTDCGHLSIIDPDYRAIALYLYQGLITIIKIKTGRYQKNSNGTKNKTTNEVFNLRLMELNVITITFLFGCSRPTIAVLYQDSKYAKHLSSYEIIVQSREKRMKEGPLKSRDLDIGSSLLIPLLDSGIIIVGEQTLMYIHPNSEIKSKFIIPIPTVFSSYTTINNNKHILADDYGRIFMLTLSNSYKDSNFMKISQIGITSIASVLVYLPNSYLFIGSHYGDSQLVNIPDCLVLQSFPNISPISDFCFVTREGRNEFIVTCSGAYKDGSLRILRYNVEMNKTLEISNLNGIYGIWGLYLQNEFEYTALVLSFVNETRILKVFHNILNEPEIEEWDNFAIPNAKLPTLVAKNVNNNLFCFISNKSICLIDWKSNLVLKEWIPTADDIITCACLDTEFASVSLTKGKIVVFSLKNMTIVEIGEYKFNYEVSCIDISNNALISVGLWIVPSIHILSIPSMELLLSHSLLGTVIPRSICIVSLASMNKPVILVGMGDGTLLSYGLDGLDKGILIDQKTTTIGTLPINLSKFITPIGMNVFAISDRSIIIYGSSGKLSFSSINLKEINCMSSFISSIFSSTIVVVSENIIKIGSIDSLQQLQIQTIPLGELPRRICYHDKQKVFGVLTIKLSLEASNGNEVQTSYLKILDVTSFDVLDSFQLELNECVQCITSVTIDNQDIFVVGTGFSLPEEEESSKGRIILFGVTNKKIWVFSEIQVNDAVYCIGIIDNKIIAGINALVHIYAYDSSLKNFNVIATYRSTTLCLSLAVHGTYVIIGDLMKSVSLLAFINTENGPRLKEVAKDCNPLWMTCVAALDNDLYIGAEAEGNLSLFWKDFNTTFEENKLQIISEIKWGELVNQIKPGTILYSENSIIIPKATFVTVDGSIGIIFTVKREYLEFLVNLQSNMGKIISGIGCLNHSNWRAFCNRRKKSNEPKCFIDGDFVEIFINLDDDIKQKVIDGVDGGIPLLLTVKEVNEIIENFIKFH</sequence>
<dbReference type="GO" id="GO:0005730">
    <property type="term" value="C:nucleolus"/>
    <property type="evidence" value="ECO:0007669"/>
    <property type="project" value="EnsemblFungi"/>
</dbReference>
<dbReference type="Pfam" id="PF23726">
    <property type="entry name" value="Beta-prop_RSE1_2nd"/>
    <property type="match status" value="1"/>
</dbReference>
<dbReference type="RefSeq" id="XP_018228275.1">
    <property type="nucleotide sequence ID" value="XM_018375376.1"/>
</dbReference>
<dbReference type="Pfam" id="PF10433">
    <property type="entry name" value="Beta-prop_RSE1_1st"/>
    <property type="match status" value="1"/>
</dbReference>
<dbReference type="SUPFAM" id="SSF50978">
    <property type="entry name" value="WD40 repeat-like"/>
    <property type="match status" value="2"/>
</dbReference>
<dbReference type="InterPro" id="IPR018846">
    <property type="entry name" value="Beta-prop_RSE1/DDB1/CPSF1_1st"/>
</dbReference>
<dbReference type="InterPro" id="IPR015943">
    <property type="entry name" value="WD40/YVTN_repeat-like_dom_sf"/>
</dbReference>
<keyword evidence="9" id="KW-1185">Reference proteome</keyword>
<gene>
    <name evidence="8" type="ORF">T551_03113</name>
</gene>
<dbReference type="GO" id="GO:0016567">
    <property type="term" value="P:protein ubiquitination"/>
    <property type="evidence" value="ECO:0007669"/>
    <property type="project" value="UniProtKB-UniPathway"/>
</dbReference>
<dbReference type="InterPro" id="IPR004871">
    <property type="entry name" value="RSE1/DDB1/CPSF1_C"/>
</dbReference>
<evidence type="ECO:0000259" key="6">
    <source>
        <dbReference type="Pfam" id="PF10433"/>
    </source>
</evidence>
<comment type="subcellular location">
    <subcellularLocation>
        <location evidence="1">Nucleus</location>
    </subcellularLocation>
</comment>
<dbReference type="GO" id="GO:0035861">
    <property type="term" value="C:site of double-strand break"/>
    <property type="evidence" value="ECO:0007669"/>
    <property type="project" value="EnsemblFungi"/>
</dbReference>
<dbReference type="InterPro" id="IPR050358">
    <property type="entry name" value="RSE1/DDB1/CFT1"/>
</dbReference>
<dbReference type="GO" id="GO:0006283">
    <property type="term" value="P:transcription-coupled nucleotide-excision repair"/>
    <property type="evidence" value="ECO:0007669"/>
    <property type="project" value="EnsemblFungi"/>
</dbReference>
<evidence type="ECO:0000313" key="9">
    <source>
        <dbReference type="Proteomes" id="UP000053447"/>
    </source>
</evidence>
<dbReference type="InterPro" id="IPR011047">
    <property type="entry name" value="Quinoprotein_ADH-like_sf"/>
</dbReference>
<dbReference type="GO" id="GO:0043161">
    <property type="term" value="P:proteasome-mediated ubiquitin-dependent protein catabolic process"/>
    <property type="evidence" value="ECO:0007669"/>
    <property type="project" value="EnsemblFungi"/>
</dbReference>
<organism evidence="8 9">
    <name type="scientific">Pneumocystis jirovecii (strain RU7)</name>
    <name type="common">Human pneumocystis pneumonia agent</name>
    <dbReference type="NCBI Taxonomy" id="1408657"/>
    <lineage>
        <taxon>Eukaryota</taxon>
        <taxon>Fungi</taxon>
        <taxon>Dikarya</taxon>
        <taxon>Ascomycota</taxon>
        <taxon>Taphrinomycotina</taxon>
        <taxon>Pneumocystomycetes</taxon>
        <taxon>Pneumocystaceae</taxon>
        <taxon>Pneumocystis</taxon>
    </lineage>
</organism>
<reference evidence="9" key="1">
    <citation type="journal article" date="2016" name="Nat. Commun.">
        <title>Genome analysis of three Pneumocystis species reveals adaptation mechanisms to life exclusively in mammalian hosts.</title>
        <authorList>
            <person name="Ma L."/>
            <person name="Chen Z."/>
            <person name="Huang D.W."/>
            <person name="Kutty G."/>
            <person name="Ishihara M."/>
            <person name="Wang H."/>
            <person name="Abouelleil A."/>
            <person name="Bishop L."/>
            <person name="Davey E."/>
            <person name="Deng R."/>
            <person name="Deng X."/>
            <person name="Fan L."/>
            <person name="Fantoni G."/>
            <person name="Fitzgerald M."/>
            <person name="Gogineni E."/>
            <person name="Goldberg J.M."/>
            <person name="Handley G."/>
            <person name="Hu X."/>
            <person name="Huber C."/>
            <person name="Jiao X."/>
            <person name="Jones K."/>
            <person name="Levin J.Z."/>
            <person name="Liu Y."/>
            <person name="Macdonald P."/>
            <person name="Melnikov A."/>
            <person name="Raley C."/>
            <person name="Sassi M."/>
            <person name="Sherman B.T."/>
            <person name="Song X."/>
            <person name="Sykes S."/>
            <person name="Tran B."/>
            <person name="Walsh L."/>
            <person name="Xia Y."/>
            <person name="Yang J."/>
            <person name="Young S."/>
            <person name="Zeng Q."/>
            <person name="Zheng X."/>
            <person name="Stephens R."/>
            <person name="Nusbaum C."/>
            <person name="Birren B.W."/>
            <person name="Azadi P."/>
            <person name="Lempicki R.A."/>
            <person name="Cuomo C.A."/>
            <person name="Kovacs J.A."/>
        </authorList>
    </citation>
    <scope>NUCLEOTIDE SEQUENCE [LARGE SCALE GENOMIC DNA]</scope>
    <source>
        <strain evidence="9">RU7</strain>
    </source>
</reference>
<feature type="domain" description="RSE1/DDB1/CPSF1 C-terminal" evidence="5">
    <location>
        <begin position="750"/>
        <end position="1055"/>
    </location>
</feature>
<evidence type="ECO:0000256" key="4">
    <source>
        <dbReference type="ARBA" id="ARBA00023242"/>
    </source>
</evidence>
<dbReference type="GO" id="GO:0070913">
    <property type="term" value="C:Ddb1-Wdr21 complex"/>
    <property type="evidence" value="ECO:0007669"/>
    <property type="project" value="EnsemblFungi"/>
</dbReference>
<dbReference type="EMBL" id="LFWA01000015">
    <property type="protein sequence ID" value="KTW27119.1"/>
    <property type="molecule type" value="Genomic_DNA"/>
</dbReference>
<dbReference type="AlphaFoldDB" id="A0A0W4ZFF4"/>
<evidence type="ECO:0000256" key="1">
    <source>
        <dbReference type="ARBA" id="ARBA00004123"/>
    </source>
</evidence>
<comment type="similarity">
    <text evidence="2">Belongs to the DDB1 family.</text>
</comment>
<proteinExistence type="inferred from homology"/>
<dbReference type="InterPro" id="IPR058543">
    <property type="entry name" value="Beta-prop_RSE1/DDB1/CPSF1_2nd"/>
</dbReference>
<keyword evidence="4" id="KW-0539">Nucleus</keyword>
<feature type="domain" description="RSE1/DDB1/CPSF1 second beta-propeller" evidence="7">
    <location>
        <begin position="395"/>
        <end position="701"/>
    </location>
</feature>
<comment type="caution">
    <text evidence="8">The sequence shown here is derived from an EMBL/GenBank/DDBJ whole genome shotgun (WGS) entry which is preliminary data.</text>
</comment>
<protein>
    <recommendedName>
        <fullName evidence="3">DNA damage-binding protein 1</fullName>
    </recommendedName>
</protein>
<accession>A0A0W4ZFF4</accession>
<dbReference type="STRING" id="1408657.A0A0W4ZFF4"/>
<dbReference type="PANTHER" id="PTHR10644">
    <property type="entry name" value="DNA REPAIR/RNA PROCESSING CPSF FAMILY"/>
    <property type="match status" value="1"/>
</dbReference>
<feature type="domain" description="RSE1/DDB1/CPSF1 first beta-propeller" evidence="6">
    <location>
        <begin position="12"/>
        <end position="342"/>
    </location>
</feature>
<dbReference type="eggNOG" id="KOG1897">
    <property type="taxonomic scope" value="Eukaryota"/>
</dbReference>
<evidence type="ECO:0000256" key="3">
    <source>
        <dbReference type="ARBA" id="ARBA00014577"/>
    </source>
</evidence>
<dbReference type="GO" id="GO:0070912">
    <property type="term" value="C:Ddb1-Ckn1 complex"/>
    <property type="evidence" value="ECO:0007669"/>
    <property type="project" value="EnsemblFungi"/>
</dbReference>
<evidence type="ECO:0000256" key="2">
    <source>
        <dbReference type="ARBA" id="ARBA00007453"/>
    </source>
</evidence>
<dbReference type="Proteomes" id="UP000053447">
    <property type="component" value="Unassembled WGS sequence"/>
</dbReference>
<dbReference type="GO" id="GO:0033621">
    <property type="term" value="P:nuclear mRNA surveillance of meiosis-specific transcripts"/>
    <property type="evidence" value="ECO:0007669"/>
    <property type="project" value="EnsemblFungi"/>
</dbReference>
<evidence type="ECO:0000259" key="7">
    <source>
        <dbReference type="Pfam" id="PF23726"/>
    </source>
</evidence>
<dbReference type="VEuPathDB" id="FungiDB:T551_03113"/>
<evidence type="ECO:0000259" key="5">
    <source>
        <dbReference type="Pfam" id="PF03178"/>
    </source>
</evidence>
<name>A0A0W4ZFF4_PNEJ7</name>
<evidence type="ECO:0000313" key="8">
    <source>
        <dbReference type="EMBL" id="KTW27119.1"/>
    </source>
</evidence>
<dbReference type="UniPathway" id="UPA00143"/>
<dbReference type="GO" id="GO:0003676">
    <property type="term" value="F:nucleic acid binding"/>
    <property type="evidence" value="ECO:0007669"/>
    <property type="project" value="InterPro"/>
</dbReference>
<dbReference type="InterPro" id="IPR036322">
    <property type="entry name" value="WD40_repeat_dom_sf"/>
</dbReference>
<dbReference type="Pfam" id="PF03178">
    <property type="entry name" value="CPSF_A"/>
    <property type="match status" value="1"/>
</dbReference>